<reference evidence="2 3" key="1">
    <citation type="journal article" date="2019" name="Environ. Microbiol.">
        <title>At the nexus of three kingdoms: the genome of the mycorrhizal fungus Gigaspora margarita provides insights into plant, endobacterial and fungal interactions.</title>
        <authorList>
            <person name="Venice F."/>
            <person name="Ghignone S."/>
            <person name="Salvioli di Fossalunga A."/>
            <person name="Amselem J."/>
            <person name="Novero M."/>
            <person name="Xianan X."/>
            <person name="Sedzielewska Toro K."/>
            <person name="Morin E."/>
            <person name="Lipzen A."/>
            <person name="Grigoriev I.V."/>
            <person name="Henrissat B."/>
            <person name="Martin F.M."/>
            <person name="Bonfante P."/>
        </authorList>
    </citation>
    <scope>NUCLEOTIDE SEQUENCE [LARGE SCALE GENOMIC DNA]</scope>
    <source>
        <strain evidence="2 3">BEG34</strain>
    </source>
</reference>
<evidence type="ECO:0000256" key="1">
    <source>
        <dbReference type="SAM" id="MobiDB-lite"/>
    </source>
</evidence>
<feature type="region of interest" description="Disordered" evidence="1">
    <location>
        <begin position="36"/>
        <end position="90"/>
    </location>
</feature>
<dbReference type="EMBL" id="WTPW01000142">
    <property type="protein sequence ID" value="KAF0542516.1"/>
    <property type="molecule type" value="Genomic_DNA"/>
</dbReference>
<sequence>MTNNDINKLKNNPSDTSALISQGKVYLIIGRYKEVQEDLTEDDDDKKEKKEKENAGDNKEEEEENDGDYEKKKEKSDGDHEKEKENDSDI</sequence>
<evidence type="ECO:0000313" key="2">
    <source>
        <dbReference type="EMBL" id="KAF0542516.1"/>
    </source>
</evidence>
<protein>
    <submittedName>
        <fullName evidence="2">Uncharacterized protein</fullName>
    </submittedName>
</protein>
<comment type="caution">
    <text evidence="2">The sequence shown here is derived from an EMBL/GenBank/DDBJ whole genome shotgun (WGS) entry which is preliminary data.</text>
</comment>
<keyword evidence="3" id="KW-1185">Reference proteome</keyword>
<proteinExistence type="predicted"/>
<evidence type="ECO:0000313" key="3">
    <source>
        <dbReference type="Proteomes" id="UP000439903"/>
    </source>
</evidence>
<feature type="compositionally biased region" description="Basic and acidic residues" evidence="1">
    <location>
        <begin position="46"/>
        <end position="58"/>
    </location>
</feature>
<name>A0A8H4AXJ6_GIGMA</name>
<feature type="region of interest" description="Disordered" evidence="1">
    <location>
        <begin position="1"/>
        <end position="22"/>
    </location>
</feature>
<dbReference type="Proteomes" id="UP000439903">
    <property type="component" value="Unassembled WGS sequence"/>
</dbReference>
<organism evidence="2 3">
    <name type="scientific">Gigaspora margarita</name>
    <dbReference type="NCBI Taxonomy" id="4874"/>
    <lineage>
        <taxon>Eukaryota</taxon>
        <taxon>Fungi</taxon>
        <taxon>Fungi incertae sedis</taxon>
        <taxon>Mucoromycota</taxon>
        <taxon>Glomeromycotina</taxon>
        <taxon>Glomeromycetes</taxon>
        <taxon>Diversisporales</taxon>
        <taxon>Gigasporaceae</taxon>
        <taxon>Gigaspora</taxon>
    </lineage>
</organism>
<feature type="compositionally biased region" description="Polar residues" evidence="1">
    <location>
        <begin position="1"/>
        <end position="20"/>
    </location>
</feature>
<accession>A0A8H4AXJ6</accession>
<feature type="compositionally biased region" description="Basic and acidic residues" evidence="1">
    <location>
        <begin position="68"/>
        <end position="90"/>
    </location>
</feature>
<dbReference type="AlphaFoldDB" id="A0A8H4AXJ6"/>
<gene>
    <name evidence="2" type="ORF">F8M41_004500</name>
</gene>